<proteinExistence type="predicted"/>
<dbReference type="EMBL" id="NCVQ01000009">
    <property type="protein sequence ID" value="PWZ08292.1"/>
    <property type="molecule type" value="Genomic_DNA"/>
</dbReference>
<comment type="caution">
    <text evidence="1">The sequence shown here is derived from an EMBL/GenBank/DDBJ whole genome shotgun (WGS) entry which is preliminary data.</text>
</comment>
<name>A0A3L6DI19_MAIZE</name>
<accession>A0A3L6DI19</accession>
<evidence type="ECO:0000313" key="2">
    <source>
        <dbReference type="Proteomes" id="UP000251960"/>
    </source>
</evidence>
<sequence>MSMGMGFAGRGE</sequence>
<protein>
    <submittedName>
        <fullName evidence="1">Uncharacterized protein</fullName>
    </submittedName>
</protein>
<gene>
    <name evidence="1" type="ORF">Zm00014a_034889</name>
</gene>
<organism evidence="1 2">
    <name type="scientific">Zea mays</name>
    <name type="common">Maize</name>
    <dbReference type="NCBI Taxonomy" id="4577"/>
    <lineage>
        <taxon>Eukaryota</taxon>
        <taxon>Viridiplantae</taxon>
        <taxon>Streptophyta</taxon>
        <taxon>Embryophyta</taxon>
        <taxon>Tracheophyta</taxon>
        <taxon>Spermatophyta</taxon>
        <taxon>Magnoliopsida</taxon>
        <taxon>Liliopsida</taxon>
        <taxon>Poales</taxon>
        <taxon>Poaceae</taxon>
        <taxon>PACMAD clade</taxon>
        <taxon>Panicoideae</taxon>
        <taxon>Andropogonodae</taxon>
        <taxon>Andropogoneae</taxon>
        <taxon>Tripsacinae</taxon>
        <taxon>Zea</taxon>
    </lineage>
</organism>
<reference evidence="1 2" key="1">
    <citation type="journal article" date="2018" name="Nat. Genet.">
        <title>Extensive intraspecific gene order and gene structural variations between Mo17 and other maize genomes.</title>
        <authorList>
            <person name="Sun S."/>
            <person name="Zhou Y."/>
            <person name="Chen J."/>
            <person name="Shi J."/>
            <person name="Zhao H."/>
            <person name="Zhao H."/>
            <person name="Song W."/>
            <person name="Zhang M."/>
            <person name="Cui Y."/>
            <person name="Dong X."/>
            <person name="Liu H."/>
            <person name="Ma X."/>
            <person name="Jiao Y."/>
            <person name="Wang B."/>
            <person name="Wei X."/>
            <person name="Stein J.C."/>
            <person name="Glaubitz J.C."/>
            <person name="Lu F."/>
            <person name="Yu G."/>
            <person name="Liang C."/>
            <person name="Fengler K."/>
            <person name="Li B."/>
            <person name="Rafalski A."/>
            <person name="Schnable P.S."/>
            <person name="Ware D.H."/>
            <person name="Buckler E.S."/>
            <person name="Lai J."/>
        </authorList>
    </citation>
    <scope>NUCLEOTIDE SEQUENCE [LARGE SCALE GENOMIC DNA]</scope>
    <source>
        <strain evidence="2">cv. Missouri 17</strain>
        <tissue evidence="1">Seedling</tissue>
    </source>
</reference>
<evidence type="ECO:0000313" key="1">
    <source>
        <dbReference type="EMBL" id="PWZ08292.1"/>
    </source>
</evidence>
<dbReference type="Proteomes" id="UP000251960">
    <property type="component" value="Chromosome 8"/>
</dbReference>